<proteinExistence type="inferred from homology"/>
<keyword evidence="7" id="KW-0418">Kinase</keyword>
<keyword evidence="4" id="KW-0067">ATP-binding</keyword>
<dbReference type="Gene3D" id="1.10.510.10">
    <property type="entry name" value="Transferase(Phosphotransferase) domain 1"/>
    <property type="match status" value="1"/>
</dbReference>
<keyword evidence="5" id="KW-0732">Signal</keyword>
<evidence type="ECO:0000313" key="7">
    <source>
        <dbReference type="EMBL" id="KAI1707588.1"/>
    </source>
</evidence>
<keyword evidence="8" id="KW-1185">Reference proteome</keyword>
<gene>
    <name evidence="7" type="ORF">DdX_12425</name>
</gene>
<comment type="similarity">
    <text evidence="1">Belongs to the protein kinase superfamily. STE Ser/Thr protein kinase family. STE20 subfamily.</text>
</comment>
<accession>A0AAD4R3K2</accession>
<dbReference type="AlphaFoldDB" id="A0AAD4R3K2"/>
<keyword evidence="7" id="KW-0808">Transferase</keyword>
<dbReference type="GO" id="GO:0005524">
    <property type="term" value="F:ATP binding"/>
    <property type="evidence" value="ECO:0007669"/>
    <property type="project" value="UniProtKB-KW"/>
</dbReference>
<dbReference type="GO" id="GO:0004674">
    <property type="term" value="F:protein serine/threonine kinase activity"/>
    <property type="evidence" value="ECO:0007669"/>
    <property type="project" value="UniProtKB-EC"/>
</dbReference>
<dbReference type="EMBL" id="JAKKPZ010000040">
    <property type="protein sequence ID" value="KAI1707588.1"/>
    <property type="molecule type" value="Genomic_DNA"/>
</dbReference>
<organism evidence="7 8">
    <name type="scientific">Ditylenchus destructor</name>
    <dbReference type="NCBI Taxonomy" id="166010"/>
    <lineage>
        <taxon>Eukaryota</taxon>
        <taxon>Metazoa</taxon>
        <taxon>Ecdysozoa</taxon>
        <taxon>Nematoda</taxon>
        <taxon>Chromadorea</taxon>
        <taxon>Rhabditida</taxon>
        <taxon>Tylenchina</taxon>
        <taxon>Tylenchomorpha</taxon>
        <taxon>Sphaerularioidea</taxon>
        <taxon>Anguinidae</taxon>
        <taxon>Anguininae</taxon>
        <taxon>Ditylenchus</taxon>
    </lineage>
</organism>
<comment type="caution">
    <text evidence="7">The sequence shown here is derived from an EMBL/GenBank/DDBJ whole genome shotgun (WGS) entry which is preliminary data.</text>
</comment>
<evidence type="ECO:0000256" key="1">
    <source>
        <dbReference type="ARBA" id="ARBA00008874"/>
    </source>
</evidence>
<evidence type="ECO:0000256" key="5">
    <source>
        <dbReference type="SAM" id="SignalP"/>
    </source>
</evidence>
<evidence type="ECO:0000256" key="4">
    <source>
        <dbReference type="ARBA" id="ARBA00022840"/>
    </source>
</evidence>
<evidence type="ECO:0000256" key="3">
    <source>
        <dbReference type="ARBA" id="ARBA00022741"/>
    </source>
</evidence>
<dbReference type="Proteomes" id="UP001201812">
    <property type="component" value="Unassembled WGS sequence"/>
</dbReference>
<name>A0AAD4R3K2_9BILA</name>
<evidence type="ECO:0000313" key="8">
    <source>
        <dbReference type="Proteomes" id="UP001201812"/>
    </source>
</evidence>
<feature type="domain" description="Protein kinase" evidence="6">
    <location>
        <begin position="413"/>
        <end position="699"/>
    </location>
</feature>
<dbReference type="EC" id="2.7.11.1" evidence="2"/>
<evidence type="ECO:0000259" key="6">
    <source>
        <dbReference type="PROSITE" id="PS50011"/>
    </source>
</evidence>
<dbReference type="PANTHER" id="PTHR45832">
    <property type="entry name" value="SERINE/THREONINE-PROTEIN KINASE SAMKA-RELATED-RELATED"/>
    <property type="match status" value="1"/>
</dbReference>
<feature type="signal peptide" evidence="5">
    <location>
        <begin position="1"/>
        <end position="17"/>
    </location>
</feature>
<dbReference type="InterPro" id="IPR051931">
    <property type="entry name" value="PAK3-like"/>
</dbReference>
<dbReference type="SUPFAM" id="SSF56112">
    <property type="entry name" value="Protein kinase-like (PK-like)"/>
    <property type="match status" value="1"/>
</dbReference>
<sequence length="789" mass="90782">MIALLFLLYFVVDPCISPSSIDSLKEPKDSKAKQTKDVAIAERAPGGSFTKLLNTIVVMPEMEARVYAFMLTSRLNHLHNAEKRSLGGLNSDSIYLDEETGIPKIAHSVLHVATEQKIVEDWNSLATKILFKLFDIKNADAIESADYISVDMRSFLKDLTSSKPNGDKLVNHAWFKTKPPLNINDEITAPYLPRLDGGFYINVETDEMFFVRRNIPGDSEALVELANIQEELVKCAALERSTLKMIMTMKRAAREEQKSKLKFTLEEVRKPLRETLPHRLYPDLHAIQIGKPEIESERMLIESETVGNNPNTATKDNRNINENVDDVQIDPATEIQYGLKLRYESELGRMQQIHEKVFELIYDIEHKHADKQTRLNKDRKVFKERFSGVTNVFDDENKLVTKAKDETNFEDHYLKKNILGKGKFAEVFLAEKVNKKQTNSESKVKVSEAKQNEIYAAKFILNKSEMRRAIRNEVAMLMAVNNEYMIQGVDWYLSTSMEEFVVVMELADGSALIDLFKTVPLSDQVYRFYIVQIIKGLEYLHVTGQAGHNDLSPRNVAIFRTGMLKIFDFGFSVHFGNDNVKDTRTGDTLKPEDQEIMNTKLPIAMDVTEEQMSDQAKTFFNFLEVTFEDADPDKLKLKLTSETKLIEYLKNMDWFKMEPPIDWNNIKFNHETTAPYLPNEKEGFKFFLDATNGDKHYVVKRIKGIDGASLSLAQLQDDLQLARLRMKALKKHNSEVLKGDFTKPLENLKKELDAVEIPDENTELQHHRNRMHKQIDFDLKLYRKVIERG</sequence>
<dbReference type="CDD" id="cd00180">
    <property type="entry name" value="PKc"/>
    <property type="match status" value="1"/>
</dbReference>
<evidence type="ECO:0000256" key="2">
    <source>
        <dbReference type="ARBA" id="ARBA00012513"/>
    </source>
</evidence>
<dbReference type="Pfam" id="PF00069">
    <property type="entry name" value="Pkinase"/>
    <property type="match status" value="1"/>
</dbReference>
<dbReference type="PROSITE" id="PS50011">
    <property type="entry name" value="PROTEIN_KINASE_DOM"/>
    <property type="match status" value="1"/>
</dbReference>
<protein>
    <recommendedName>
        <fullName evidence="2">non-specific serine/threonine protein kinase</fullName>
        <ecNumber evidence="2">2.7.11.1</ecNumber>
    </recommendedName>
</protein>
<keyword evidence="3" id="KW-0547">Nucleotide-binding</keyword>
<dbReference type="PANTHER" id="PTHR45832:SF22">
    <property type="entry name" value="SERINE_THREONINE-PROTEIN KINASE SAMKA-RELATED"/>
    <property type="match status" value="1"/>
</dbReference>
<reference evidence="7" key="1">
    <citation type="submission" date="2022-01" db="EMBL/GenBank/DDBJ databases">
        <title>Genome Sequence Resource for Two Populations of Ditylenchus destructor, the Migratory Endoparasitic Phytonematode.</title>
        <authorList>
            <person name="Zhang H."/>
            <person name="Lin R."/>
            <person name="Xie B."/>
        </authorList>
    </citation>
    <scope>NUCLEOTIDE SEQUENCE</scope>
    <source>
        <strain evidence="7">BazhouSP</strain>
    </source>
</reference>
<dbReference type="InterPro" id="IPR011009">
    <property type="entry name" value="Kinase-like_dom_sf"/>
</dbReference>
<feature type="chain" id="PRO_5042078769" description="non-specific serine/threonine protein kinase" evidence="5">
    <location>
        <begin position="18"/>
        <end position="789"/>
    </location>
</feature>
<dbReference type="InterPro" id="IPR000719">
    <property type="entry name" value="Prot_kinase_dom"/>
</dbReference>